<dbReference type="InterPro" id="IPR014756">
    <property type="entry name" value="Ig_E-set"/>
</dbReference>
<evidence type="ECO:0000259" key="13">
    <source>
        <dbReference type="Pfam" id="PF01007"/>
    </source>
</evidence>
<feature type="transmembrane region" description="Helical" evidence="12">
    <location>
        <begin position="113"/>
        <end position="135"/>
    </location>
</feature>
<gene>
    <name evidence="15" type="ORF">C0Q70_08172</name>
</gene>
<keyword evidence="9 12" id="KW-0472">Membrane</keyword>
<dbReference type="InterPro" id="IPR041647">
    <property type="entry name" value="IRK_C"/>
</dbReference>
<feature type="transmembrane region" description="Helical" evidence="12">
    <location>
        <begin position="155"/>
        <end position="174"/>
    </location>
</feature>
<dbReference type="PANTHER" id="PTHR11767:SF102">
    <property type="entry name" value="INWARDLY RECTIFYING POTASSIUM CHANNEL 1, ISOFORM F"/>
    <property type="match status" value="1"/>
</dbReference>
<dbReference type="GO" id="GO:0005886">
    <property type="term" value="C:plasma membrane"/>
    <property type="evidence" value="ECO:0007669"/>
    <property type="project" value="TreeGrafter"/>
</dbReference>
<dbReference type="EMBL" id="PZQS01000004">
    <property type="protein sequence ID" value="PVD32727.1"/>
    <property type="molecule type" value="Genomic_DNA"/>
</dbReference>
<evidence type="ECO:0000256" key="2">
    <source>
        <dbReference type="ARBA" id="ARBA00022448"/>
    </source>
</evidence>
<proteinExistence type="inferred from homology"/>
<comment type="similarity">
    <text evidence="11">Belongs to the inward rectifier-type potassium channel (TC 1.A.2.1) family.</text>
</comment>
<keyword evidence="8 11" id="KW-0406">Ion transport</keyword>
<feature type="domain" description="Potassium channel inwardly rectifying transmembrane" evidence="13">
    <location>
        <begin position="78"/>
        <end position="158"/>
    </location>
</feature>
<keyword evidence="2 11" id="KW-0813">Transport</keyword>
<evidence type="ECO:0000256" key="10">
    <source>
        <dbReference type="ARBA" id="ARBA00023303"/>
    </source>
</evidence>
<evidence type="ECO:0000256" key="4">
    <source>
        <dbReference type="ARBA" id="ARBA00022692"/>
    </source>
</evidence>
<dbReference type="InterPro" id="IPR016449">
    <property type="entry name" value="K_chnl_inward-rec_Kir"/>
</dbReference>
<protein>
    <recommendedName>
        <fullName evidence="17">Inward rectifier potassium channel C-terminal domain-containing protein</fullName>
    </recommendedName>
</protein>
<dbReference type="PANTHER" id="PTHR11767">
    <property type="entry name" value="INWARD RECTIFIER POTASSIUM CHANNEL"/>
    <property type="match status" value="1"/>
</dbReference>
<dbReference type="Proteomes" id="UP000245119">
    <property type="component" value="Linkage Group LG4"/>
</dbReference>
<evidence type="ECO:0000256" key="7">
    <source>
        <dbReference type="ARBA" id="ARBA00022989"/>
    </source>
</evidence>
<dbReference type="OrthoDB" id="273257at2759"/>
<evidence type="ECO:0000256" key="9">
    <source>
        <dbReference type="ARBA" id="ARBA00023136"/>
    </source>
</evidence>
<evidence type="ECO:0000256" key="8">
    <source>
        <dbReference type="ARBA" id="ARBA00023065"/>
    </source>
</evidence>
<dbReference type="Pfam" id="PF01007">
    <property type="entry name" value="IRK"/>
    <property type="match status" value="1"/>
</dbReference>
<evidence type="ECO:0000256" key="12">
    <source>
        <dbReference type="SAM" id="Phobius"/>
    </source>
</evidence>
<dbReference type="GO" id="GO:1990573">
    <property type="term" value="P:potassium ion import across plasma membrane"/>
    <property type="evidence" value="ECO:0007669"/>
    <property type="project" value="TreeGrafter"/>
</dbReference>
<dbReference type="PRINTS" id="PR01320">
    <property type="entry name" value="KIRCHANNEL"/>
</dbReference>
<dbReference type="SUPFAM" id="SSF81296">
    <property type="entry name" value="E set domains"/>
    <property type="match status" value="1"/>
</dbReference>
<name>A0A2T7PH51_POMCA</name>
<keyword evidence="3 11" id="KW-0633">Potassium transport</keyword>
<evidence type="ECO:0000256" key="3">
    <source>
        <dbReference type="ARBA" id="ARBA00022538"/>
    </source>
</evidence>
<evidence type="ECO:0000313" key="16">
    <source>
        <dbReference type="Proteomes" id="UP000245119"/>
    </source>
</evidence>
<dbReference type="GO" id="GO:0005242">
    <property type="term" value="F:inward rectifier potassium channel activity"/>
    <property type="evidence" value="ECO:0007669"/>
    <property type="project" value="InterPro"/>
</dbReference>
<dbReference type="GO" id="GO:0034702">
    <property type="term" value="C:monoatomic ion channel complex"/>
    <property type="evidence" value="ECO:0007669"/>
    <property type="project" value="UniProtKB-KW"/>
</dbReference>
<dbReference type="InterPro" id="IPR040445">
    <property type="entry name" value="Kir_TM"/>
</dbReference>
<dbReference type="Gene3D" id="2.60.40.1400">
    <property type="entry name" value="G protein-activated inward rectifier potassium channel 1"/>
    <property type="match status" value="1"/>
</dbReference>
<dbReference type="GO" id="GO:0034765">
    <property type="term" value="P:regulation of monoatomic ion transmembrane transport"/>
    <property type="evidence" value="ECO:0007669"/>
    <property type="project" value="TreeGrafter"/>
</dbReference>
<dbReference type="Pfam" id="PF17655">
    <property type="entry name" value="IRK_C"/>
    <property type="match status" value="1"/>
</dbReference>
<feature type="domain" description="Inward rectifier potassium channel C-terminal" evidence="14">
    <location>
        <begin position="186"/>
        <end position="358"/>
    </location>
</feature>
<keyword evidence="5 11" id="KW-0851">Voltage-gated channel</keyword>
<keyword evidence="6 11" id="KW-0630">Potassium</keyword>
<comment type="subcellular location">
    <subcellularLocation>
        <location evidence="1 11">Membrane</location>
        <topology evidence="1 11">Multi-pass membrane protein</topology>
    </subcellularLocation>
</comment>
<dbReference type="AlphaFoldDB" id="A0A2T7PH51"/>
<sequence length="414" mass="47998">MTDDSWVQVPQVGTRNRMESQVTTAERQEELGQTLFLFAEPVSTPKRSQWRRLWVNLREHVRRRCQKDDPEVKRKAAVAKNGNYRIHNSGLSEHRRRFLADIYITMIDLPWRYAIAILFNAFLFSFLIFAILWWLIGHSNGDFENFGNPNHTACLKGVVIGFMLETLMLGFIFVKVARPKYRAQTILFSKRAVVCLENGVPCLQVRVGDLRKSHLLDASMTAMVIRRHSAPEGAFYPLYQHKVEFEAHGMGSRIVLMWPIILTHRLTPDSPLYDMRPADLMSERMELVLFLTGTVEATGEICQARTSYTPQEVMWGHRFERMEEYDMTHARWHVDFASFDDVVYCQNLRHSARELAELKAARPEITAKPEEEEAEATKGSKGAREKLKALPVSRDIAVSESYQRALRLFRHERN</sequence>
<dbReference type="InterPro" id="IPR013518">
    <property type="entry name" value="K_chnl_inward-rec_Kir_cyto"/>
</dbReference>
<evidence type="ECO:0000256" key="1">
    <source>
        <dbReference type="ARBA" id="ARBA00004141"/>
    </source>
</evidence>
<accession>A0A2T7PH51</accession>
<keyword evidence="16" id="KW-1185">Reference proteome</keyword>
<evidence type="ECO:0000313" key="15">
    <source>
        <dbReference type="EMBL" id="PVD32727.1"/>
    </source>
</evidence>
<keyword evidence="4 11" id="KW-0812">Transmembrane</keyword>
<evidence type="ECO:0000256" key="11">
    <source>
        <dbReference type="RuleBase" id="RU003822"/>
    </source>
</evidence>
<evidence type="ECO:0000256" key="6">
    <source>
        <dbReference type="ARBA" id="ARBA00022958"/>
    </source>
</evidence>
<evidence type="ECO:0008006" key="17">
    <source>
        <dbReference type="Google" id="ProtNLM"/>
    </source>
</evidence>
<organism evidence="15 16">
    <name type="scientific">Pomacea canaliculata</name>
    <name type="common">Golden apple snail</name>
    <dbReference type="NCBI Taxonomy" id="400727"/>
    <lineage>
        <taxon>Eukaryota</taxon>
        <taxon>Metazoa</taxon>
        <taxon>Spiralia</taxon>
        <taxon>Lophotrochozoa</taxon>
        <taxon>Mollusca</taxon>
        <taxon>Gastropoda</taxon>
        <taxon>Caenogastropoda</taxon>
        <taxon>Architaenioglossa</taxon>
        <taxon>Ampullarioidea</taxon>
        <taxon>Ampullariidae</taxon>
        <taxon>Pomacea</taxon>
    </lineage>
</organism>
<keyword evidence="7 12" id="KW-1133">Transmembrane helix</keyword>
<dbReference type="Gene3D" id="1.10.287.70">
    <property type="match status" value="1"/>
</dbReference>
<keyword evidence="10 11" id="KW-0407">Ion channel</keyword>
<reference evidence="15 16" key="1">
    <citation type="submission" date="2018-04" db="EMBL/GenBank/DDBJ databases">
        <title>The genome of golden apple snail Pomacea canaliculata provides insight into stress tolerance and invasive adaptation.</title>
        <authorList>
            <person name="Liu C."/>
            <person name="Liu B."/>
            <person name="Ren Y."/>
            <person name="Zhang Y."/>
            <person name="Wang H."/>
            <person name="Li S."/>
            <person name="Jiang F."/>
            <person name="Yin L."/>
            <person name="Zhang G."/>
            <person name="Qian W."/>
            <person name="Fan W."/>
        </authorList>
    </citation>
    <scope>NUCLEOTIDE SEQUENCE [LARGE SCALE GENOMIC DNA]</scope>
    <source>
        <strain evidence="15">SZHN2017</strain>
        <tissue evidence="15">Muscle</tissue>
    </source>
</reference>
<evidence type="ECO:0000259" key="14">
    <source>
        <dbReference type="Pfam" id="PF17655"/>
    </source>
</evidence>
<evidence type="ECO:0000256" key="5">
    <source>
        <dbReference type="ARBA" id="ARBA00022882"/>
    </source>
</evidence>
<dbReference type="STRING" id="400727.A0A2T7PH51"/>
<comment type="caution">
    <text evidence="15">The sequence shown here is derived from an EMBL/GenBank/DDBJ whole genome shotgun (WGS) entry which is preliminary data.</text>
</comment>